<name>A0ABS1Q694_9ACTN</name>
<reference evidence="4 5" key="1">
    <citation type="submission" date="2021-01" db="EMBL/GenBank/DDBJ databases">
        <title>WGS of actinomycetes isolated from Thailand.</title>
        <authorList>
            <person name="Thawai C."/>
        </authorList>
    </citation>
    <scope>NUCLEOTIDE SEQUENCE [LARGE SCALE GENOMIC DNA]</scope>
    <source>
        <strain evidence="4 5">CA3R110</strain>
    </source>
</reference>
<dbReference type="InterPro" id="IPR013762">
    <property type="entry name" value="Integrase-like_cat_sf"/>
</dbReference>
<gene>
    <name evidence="4" type="ORF">JK364_49025</name>
</gene>
<evidence type="ECO:0000313" key="4">
    <source>
        <dbReference type="EMBL" id="MBL1120184.1"/>
    </source>
</evidence>
<comment type="caution">
    <text evidence="4">The sequence shown here is derived from an EMBL/GenBank/DDBJ whole genome shotgun (WGS) entry which is preliminary data.</text>
</comment>
<dbReference type="Proteomes" id="UP000621510">
    <property type="component" value="Unassembled WGS sequence"/>
</dbReference>
<dbReference type="Gene3D" id="1.10.443.10">
    <property type="entry name" value="Intergrase catalytic core"/>
    <property type="match status" value="2"/>
</dbReference>
<feature type="compositionally biased region" description="Polar residues" evidence="2">
    <location>
        <begin position="16"/>
        <end position="26"/>
    </location>
</feature>
<proteinExistence type="predicted"/>
<organism evidence="4 5">
    <name type="scientific">Streptomyces endocoffeicus</name>
    <dbReference type="NCBI Taxonomy" id="2898945"/>
    <lineage>
        <taxon>Bacteria</taxon>
        <taxon>Bacillati</taxon>
        <taxon>Actinomycetota</taxon>
        <taxon>Actinomycetes</taxon>
        <taxon>Kitasatosporales</taxon>
        <taxon>Streptomycetaceae</taxon>
        <taxon>Streptomyces</taxon>
    </lineage>
</organism>
<dbReference type="InterPro" id="IPR011010">
    <property type="entry name" value="DNA_brk_join_enz"/>
</dbReference>
<keyword evidence="1" id="KW-0233">DNA recombination</keyword>
<accession>A0ABS1Q694</accession>
<evidence type="ECO:0000256" key="2">
    <source>
        <dbReference type="SAM" id="MobiDB-lite"/>
    </source>
</evidence>
<protein>
    <submittedName>
        <fullName evidence="4">Tyrosine-type recombinase/integrase</fullName>
    </submittedName>
</protein>
<evidence type="ECO:0000256" key="1">
    <source>
        <dbReference type="ARBA" id="ARBA00023172"/>
    </source>
</evidence>
<evidence type="ECO:0000313" key="5">
    <source>
        <dbReference type="Proteomes" id="UP000621510"/>
    </source>
</evidence>
<dbReference type="PROSITE" id="PS51898">
    <property type="entry name" value="TYR_RECOMBINASE"/>
    <property type="match status" value="1"/>
</dbReference>
<keyword evidence="5" id="KW-1185">Reference proteome</keyword>
<evidence type="ECO:0000259" key="3">
    <source>
        <dbReference type="PROSITE" id="PS51898"/>
    </source>
</evidence>
<dbReference type="EMBL" id="JAERRG010000045">
    <property type="protein sequence ID" value="MBL1120184.1"/>
    <property type="molecule type" value="Genomic_DNA"/>
</dbReference>
<feature type="domain" description="Tyr recombinase" evidence="3">
    <location>
        <begin position="107"/>
        <end position="224"/>
    </location>
</feature>
<sequence length="224" mass="24484">MPRGRNAPSPSRVPDTIQSPEANASGTRRPVDARADPILGGPLNECPLTKLTAKDIRTWLSQLRTTCQCCARHRRPARPASLLCHRPVLPQAAVTLASVHSVLKSALEREPLTVDEARQLLTSAHEHRLHALFEIALHTGLRQGELLGLHWKDLDLHSTAKLFLEQGVELVVTKELLGHAHIGVTVGVYAHVRLRLQRQAIDILGNTLGPADTPDDPPSAVVVR</sequence>
<feature type="region of interest" description="Disordered" evidence="2">
    <location>
        <begin position="1"/>
        <end position="39"/>
    </location>
</feature>
<dbReference type="SUPFAM" id="SSF56349">
    <property type="entry name" value="DNA breaking-rejoining enzymes"/>
    <property type="match status" value="1"/>
</dbReference>
<dbReference type="Pfam" id="PF00589">
    <property type="entry name" value="Phage_integrase"/>
    <property type="match status" value="1"/>
</dbReference>
<dbReference type="InterPro" id="IPR002104">
    <property type="entry name" value="Integrase_catalytic"/>
</dbReference>